<proteinExistence type="predicted"/>
<evidence type="ECO:0000313" key="2">
    <source>
        <dbReference type="EMBL" id="BCM83191.1"/>
    </source>
</evidence>
<accession>A0A8H9C5T4</accession>
<feature type="chain" id="PRO_5034409826" description="Lipoprotein" evidence="1">
    <location>
        <begin position="29"/>
        <end position="133"/>
    </location>
</feature>
<dbReference type="AlphaFoldDB" id="A0A8H9C5T4"/>
<evidence type="ECO:0008006" key="4">
    <source>
        <dbReference type="Google" id="ProtNLM"/>
    </source>
</evidence>
<dbReference type="EMBL" id="AP024145">
    <property type="protein sequence ID" value="BCM83191.1"/>
    <property type="molecule type" value="Genomic_DNA"/>
</dbReference>
<gene>
    <name evidence="2" type="ORF">mvi_16520</name>
</gene>
<name>A0A8H9C5T4_9HYPH</name>
<evidence type="ECO:0000256" key="1">
    <source>
        <dbReference type="SAM" id="SignalP"/>
    </source>
</evidence>
<dbReference type="PROSITE" id="PS51257">
    <property type="entry name" value="PROKAR_LIPOPROTEIN"/>
    <property type="match status" value="1"/>
</dbReference>
<protein>
    <recommendedName>
        <fullName evidence="4">Lipoprotein</fullName>
    </recommendedName>
</protein>
<reference evidence="2" key="1">
    <citation type="submission" date="2020-11" db="EMBL/GenBank/DDBJ databases">
        <title>Complete genome sequence of a novel pathogenic Methylobacterium strain isolated from rice in Vietnam.</title>
        <authorList>
            <person name="Lai K."/>
            <person name="Okazaki S."/>
            <person name="Higashi K."/>
            <person name="Mori H."/>
            <person name="Toyoda A."/>
            <person name="Kurokawa K."/>
        </authorList>
    </citation>
    <scope>NUCLEOTIDE SEQUENCE</scope>
    <source>
        <strain evidence="2">VL1</strain>
    </source>
</reference>
<organism evidence="2 3">
    <name type="scientific">Methylobacterium indicum</name>
    <dbReference type="NCBI Taxonomy" id="1775910"/>
    <lineage>
        <taxon>Bacteria</taxon>
        <taxon>Pseudomonadati</taxon>
        <taxon>Pseudomonadota</taxon>
        <taxon>Alphaproteobacteria</taxon>
        <taxon>Hyphomicrobiales</taxon>
        <taxon>Methylobacteriaceae</taxon>
        <taxon>Methylobacterium</taxon>
    </lineage>
</organism>
<dbReference type="KEGG" id="mind:mvi_16520"/>
<sequence length="133" mass="13902">MIAARVIAAGVRPRLAALAALASLAACAGSPDAEQARICRRALPTLVPAGTRITVLRTATGPQERSIRVDFAQEREGRSPLPRYAVCEFSGMSRTDLSGLTSDRGPVGGAALYLLKHYYLDTPDAALADPGPG</sequence>
<feature type="signal peptide" evidence="1">
    <location>
        <begin position="1"/>
        <end position="28"/>
    </location>
</feature>
<dbReference type="Proteomes" id="UP000663508">
    <property type="component" value="Chromosome"/>
</dbReference>
<evidence type="ECO:0000313" key="3">
    <source>
        <dbReference type="Proteomes" id="UP000663508"/>
    </source>
</evidence>
<keyword evidence="1" id="KW-0732">Signal</keyword>